<reference evidence="1 2" key="1">
    <citation type="submission" date="2022-07" db="EMBL/GenBank/DDBJ databases">
        <authorList>
            <person name="Xamxidin M."/>
            <person name="Wu M."/>
        </authorList>
    </citation>
    <scope>NUCLEOTIDE SEQUENCE [LARGE SCALE GENOMIC DNA]</scope>
    <source>
        <strain evidence="1 2">NBRC 111650</strain>
    </source>
</reference>
<organism evidence="1 2">
    <name type="scientific">Limnobacter humi</name>
    <dbReference type="NCBI Taxonomy" id="1778671"/>
    <lineage>
        <taxon>Bacteria</taxon>
        <taxon>Pseudomonadati</taxon>
        <taxon>Pseudomonadota</taxon>
        <taxon>Betaproteobacteria</taxon>
        <taxon>Burkholderiales</taxon>
        <taxon>Burkholderiaceae</taxon>
        <taxon>Limnobacter</taxon>
    </lineage>
</organism>
<evidence type="ECO:0000313" key="1">
    <source>
        <dbReference type="EMBL" id="MCQ8896713.1"/>
    </source>
</evidence>
<name>A0ABT1WGT1_9BURK</name>
<proteinExistence type="predicted"/>
<dbReference type="EMBL" id="JANIGO010000003">
    <property type="protein sequence ID" value="MCQ8896713.1"/>
    <property type="molecule type" value="Genomic_DNA"/>
</dbReference>
<dbReference type="Proteomes" id="UP001204142">
    <property type="component" value="Unassembled WGS sequence"/>
</dbReference>
<evidence type="ECO:0000313" key="2">
    <source>
        <dbReference type="Proteomes" id="UP001204142"/>
    </source>
</evidence>
<protein>
    <recommendedName>
        <fullName evidence="3">SCP2 domain-containing protein</fullName>
    </recommendedName>
</protein>
<accession>A0ABT1WGT1</accession>
<evidence type="ECO:0008006" key="3">
    <source>
        <dbReference type="Google" id="ProtNLM"/>
    </source>
</evidence>
<gene>
    <name evidence="1" type="ORF">NQT62_09740</name>
</gene>
<comment type="caution">
    <text evidence="1">The sequence shown here is derived from an EMBL/GenBank/DDBJ whole genome shotgun (WGS) entry which is preliminary data.</text>
</comment>
<sequence length="146" mass="16980">MHPTSFLFRSFKSAAFKSEYWGFNFLDLIMRKTLAINKHINFSVDDDEVWWLEVPSKGLTIMFSVDMKDQGILFDHNDDQIVLSGNSTFAVFAETTLEKARKLLKMTGGAFEEQPKITEEMLTTYSVEIENGRAWMGFEDFRTRKK</sequence>
<keyword evidence="2" id="KW-1185">Reference proteome</keyword>
<dbReference type="RefSeq" id="WP_256764526.1">
    <property type="nucleotide sequence ID" value="NZ_JANIGO010000003.1"/>
</dbReference>